<evidence type="ECO:0000313" key="2">
    <source>
        <dbReference type="EMBL" id="CAF5011277.1"/>
    </source>
</evidence>
<proteinExistence type="predicted"/>
<dbReference type="InterPro" id="IPR043472">
    <property type="entry name" value="Macro_dom-like"/>
</dbReference>
<dbReference type="AlphaFoldDB" id="A0A822AYH4"/>
<dbReference type="InterPro" id="IPR019261">
    <property type="entry name" value="PARG_cat_microbial"/>
</dbReference>
<dbReference type="EMBL" id="CAJOBP010114660">
    <property type="protein sequence ID" value="CAF5011277.1"/>
    <property type="molecule type" value="Genomic_DNA"/>
</dbReference>
<dbReference type="Gene3D" id="3.40.220.10">
    <property type="entry name" value="Leucine Aminopeptidase, subunit E, domain 1"/>
    <property type="match status" value="1"/>
</dbReference>
<organism evidence="2 3">
    <name type="scientific">Rotaria socialis</name>
    <dbReference type="NCBI Taxonomy" id="392032"/>
    <lineage>
        <taxon>Eukaryota</taxon>
        <taxon>Metazoa</taxon>
        <taxon>Spiralia</taxon>
        <taxon>Gnathifera</taxon>
        <taxon>Rotifera</taxon>
        <taxon>Eurotatoria</taxon>
        <taxon>Bdelloidea</taxon>
        <taxon>Philodinida</taxon>
        <taxon>Philodinidae</taxon>
        <taxon>Rotaria</taxon>
    </lineage>
</organism>
<feature type="domain" description="Microbial-type PARG catalytic" evidence="1">
    <location>
        <begin position="1"/>
        <end position="33"/>
    </location>
</feature>
<comment type="caution">
    <text evidence="2">The sequence shown here is derived from an EMBL/GenBank/DDBJ whole genome shotgun (WGS) entry which is preliminary data.</text>
</comment>
<protein>
    <recommendedName>
        <fullName evidence="1">Microbial-type PARG catalytic domain-containing protein</fullName>
    </recommendedName>
</protein>
<reference evidence="2" key="1">
    <citation type="submission" date="2021-02" db="EMBL/GenBank/DDBJ databases">
        <authorList>
            <person name="Nowell W R."/>
        </authorList>
    </citation>
    <scope>NUCLEOTIDE SEQUENCE</scope>
</reference>
<dbReference type="Proteomes" id="UP000663873">
    <property type="component" value="Unassembled WGS sequence"/>
</dbReference>
<accession>A0A822AYH4</accession>
<name>A0A822AYH4_9BILA</name>
<evidence type="ECO:0000313" key="3">
    <source>
        <dbReference type="Proteomes" id="UP000663873"/>
    </source>
</evidence>
<gene>
    <name evidence="2" type="ORF">UJA718_LOCUS50630</name>
</gene>
<dbReference type="Pfam" id="PF10021">
    <property type="entry name" value="PARG_cat_microb"/>
    <property type="match status" value="1"/>
</dbReference>
<feature type="non-terminal residue" evidence="2">
    <location>
        <position position="62"/>
    </location>
</feature>
<evidence type="ECO:0000259" key="1">
    <source>
        <dbReference type="Pfam" id="PF10021"/>
    </source>
</evidence>
<keyword evidence="3" id="KW-1185">Reference proteome</keyword>
<sequence length="62" mass="7149">MANATSPGGEYRKGDEAQEENLFRRSDYFRSLDIDLDSIQDEIPERFYCSNDGKIRSLVDLT</sequence>